<protein>
    <submittedName>
        <fullName evidence="3">Carbohydrate ABC transporter substrate-binding protein (CUT1 family)</fullName>
    </submittedName>
</protein>
<evidence type="ECO:0000256" key="2">
    <source>
        <dbReference type="SAM" id="SignalP"/>
    </source>
</evidence>
<dbReference type="EMBL" id="QTTN01000030">
    <property type="protein sequence ID" value="REE70498.1"/>
    <property type="molecule type" value="Genomic_DNA"/>
</dbReference>
<dbReference type="RefSeq" id="WP_116191152.1">
    <property type="nucleotide sequence ID" value="NZ_QTTN01000030.1"/>
</dbReference>
<feature type="region of interest" description="Disordered" evidence="1">
    <location>
        <begin position="28"/>
        <end position="65"/>
    </location>
</feature>
<gene>
    <name evidence="3" type="ORF">A8990_13052</name>
</gene>
<dbReference type="InterPro" id="IPR050490">
    <property type="entry name" value="Bact_solute-bd_prot1"/>
</dbReference>
<feature type="signal peptide" evidence="2">
    <location>
        <begin position="1"/>
        <end position="22"/>
    </location>
</feature>
<keyword evidence="4" id="KW-1185">Reference proteome</keyword>
<evidence type="ECO:0000256" key="1">
    <source>
        <dbReference type="SAM" id="MobiDB-lite"/>
    </source>
</evidence>
<reference evidence="3 4" key="1">
    <citation type="submission" date="2018-08" db="EMBL/GenBank/DDBJ databases">
        <title>Genomic Encyclopedia of Type Strains, Phase III (KMG-III): the genomes of soil and plant-associated and newly described type strains.</title>
        <authorList>
            <person name="Whitman W."/>
        </authorList>
    </citation>
    <scope>NUCLEOTIDE SEQUENCE [LARGE SCALE GENOMIC DNA]</scope>
    <source>
        <strain evidence="3 4">CGMCC 1.10966</strain>
    </source>
</reference>
<accession>A0A3D9QX47</accession>
<comment type="caution">
    <text evidence="3">The sequence shown here is derived from an EMBL/GenBank/DDBJ whole genome shotgun (WGS) entry which is preliminary data.</text>
</comment>
<dbReference type="PANTHER" id="PTHR43649:SF16">
    <property type="entry name" value="SUGAR-BINDING LIPOPROTEIN"/>
    <property type="match status" value="1"/>
</dbReference>
<evidence type="ECO:0000313" key="3">
    <source>
        <dbReference type="EMBL" id="REE70498.1"/>
    </source>
</evidence>
<keyword evidence="2" id="KW-0732">Signal</keyword>
<dbReference type="AlphaFoldDB" id="A0A3D9QX47"/>
<dbReference type="Proteomes" id="UP000256304">
    <property type="component" value="Unassembled WGS sequence"/>
</dbReference>
<dbReference type="PANTHER" id="PTHR43649">
    <property type="entry name" value="ARABINOSE-BINDING PROTEIN-RELATED"/>
    <property type="match status" value="1"/>
</dbReference>
<dbReference type="Gene3D" id="3.40.190.10">
    <property type="entry name" value="Periplasmic binding protein-like II"/>
    <property type="match status" value="1"/>
</dbReference>
<feature type="chain" id="PRO_5038369315" evidence="2">
    <location>
        <begin position="23"/>
        <end position="495"/>
    </location>
</feature>
<dbReference type="Pfam" id="PF01547">
    <property type="entry name" value="SBP_bac_1"/>
    <property type="match status" value="1"/>
</dbReference>
<sequence length="495" mass="54294">MRKVRKVSFVLTSLLLVGGLLSACGSSNNNGGNDTTGDANTSTNTSTDTSTNTSSNAGGDNAAATDDAASKKVTISIYYPTPDQVERRALEDDKIKRFNEQYPNVEIVKSEWQYNPNEIGIKMGANEAPTLFNTYATEGKFLAERGWAADITDLFNNYEFKDQMNPILQKQFIIGDKVYGIAQQGYVTGTVVNKKMLTDKGVAVPAFDWTWDDMLNTAKAVADQKKGISGIAPMGKGNEAGWNWTNFLFEAGGEIQNVADGKVTAAFNSDAGLKALEFYHKLAWEATATPKDFALGWGDAVGAFAQGRTAMVIAGPDGPVDQGLNQGGMKPEDILVYPMPAAEKGGKHTGVLGGDFLVINPNATKDEQEMAFKYATFDYFSDKGLESIEASIKQRKTDNKYFVPPVISYYTDNSEYGQKVKAVFDKYDNVYQYSPEIMSLLDGKPEAQFNTQDYYAEMTNVVQEVFSKKDVDIKAELDKAAKTVQEKFYNTIKVE</sequence>
<proteinExistence type="predicted"/>
<organism evidence="3 4">
    <name type="scientific">Paenibacillus taihuensis</name>
    <dbReference type="NCBI Taxonomy" id="1156355"/>
    <lineage>
        <taxon>Bacteria</taxon>
        <taxon>Bacillati</taxon>
        <taxon>Bacillota</taxon>
        <taxon>Bacilli</taxon>
        <taxon>Bacillales</taxon>
        <taxon>Paenibacillaceae</taxon>
        <taxon>Paenibacillus</taxon>
    </lineage>
</organism>
<name>A0A3D9QX47_9BACL</name>
<dbReference type="PROSITE" id="PS51257">
    <property type="entry name" value="PROKAR_LIPOPROTEIN"/>
    <property type="match status" value="1"/>
</dbReference>
<dbReference type="SUPFAM" id="SSF53850">
    <property type="entry name" value="Periplasmic binding protein-like II"/>
    <property type="match status" value="1"/>
</dbReference>
<dbReference type="InterPro" id="IPR006059">
    <property type="entry name" value="SBP"/>
</dbReference>
<evidence type="ECO:0000313" key="4">
    <source>
        <dbReference type="Proteomes" id="UP000256304"/>
    </source>
</evidence>
<dbReference type="OrthoDB" id="2644341at2"/>